<dbReference type="GO" id="GO:0005179">
    <property type="term" value="F:hormone activity"/>
    <property type="evidence" value="ECO:0007669"/>
    <property type="project" value="InterPro"/>
</dbReference>
<dbReference type="InterPro" id="IPR009079">
    <property type="entry name" value="4_helix_cytokine-like_core"/>
</dbReference>
<dbReference type="GO" id="GO:0019888">
    <property type="term" value="F:protein phosphatase regulator activity"/>
    <property type="evidence" value="ECO:0007669"/>
    <property type="project" value="InterPro"/>
</dbReference>
<evidence type="ECO:0000256" key="6">
    <source>
        <dbReference type="SAM" id="MobiDB-lite"/>
    </source>
</evidence>
<dbReference type="PRINTS" id="PR00600">
    <property type="entry name" value="PP2APR55"/>
</dbReference>
<dbReference type="GO" id="GO:0005576">
    <property type="term" value="C:extracellular region"/>
    <property type="evidence" value="ECO:0007669"/>
    <property type="project" value="UniProtKB-SubCell"/>
</dbReference>
<gene>
    <name evidence="7" type="ORF">H920_10411</name>
</gene>
<evidence type="ECO:0000256" key="5">
    <source>
        <dbReference type="ARBA" id="ARBA00022737"/>
    </source>
</evidence>
<evidence type="ECO:0000313" key="8">
    <source>
        <dbReference type="Proteomes" id="UP000028990"/>
    </source>
</evidence>
<evidence type="ECO:0000256" key="1">
    <source>
        <dbReference type="ARBA" id="ARBA00004613"/>
    </source>
</evidence>
<feature type="compositionally biased region" description="Low complexity" evidence="6">
    <location>
        <begin position="80"/>
        <end position="91"/>
    </location>
</feature>
<evidence type="ECO:0000256" key="2">
    <source>
        <dbReference type="ARBA" id="ARBA00008474"/>
    </source>
</evidence>
<dbReference type="EMBL" id="KN122802">
    <property type="protein sequence ID" value="KFO28187.1"/>
    <property type="molecule type" value="Genomic_DNA"/>
</dbReference>
<dbReference type="Proteomes" id="UP000028990">
    <property type="component" value="Unassembled WGS sequence"/>
</dbReference>
<keyword evidence="8" id="KW-1185">Reference proteome</keyword>
<comment type="similarity">
    <text evidence="2">Belongs to the somatotropin/prolactin family.</text>
</comment>
<feature type="region of interest" description="Disordered" evidence="6">
    <location>
        <begin position="68"/>
        <end position="91"/>
    </location>
</feature>
<dbReference type="Gene3D" id="1.20.1250.10">
    <property type="match status" value="1"/>
</dbReference>
<name>A0A091DAX1_FUKDA</name>
<dbReference type="AlphaFoldDB" id="A0A091DAX1"/>
<organism evidence="7 8">
    <name type="scientific">Fukomys damarensis</name>
    <name type="common">Damaraland mole rat</name>
    <name type="synonym">Cryptomys damarensis</name>
    <dbReference type="NCBI Taxonomy" id="885580"/>
    <lineage>
        <taxon>Eukaryota</taxon>
        <taxon>Metazoa</taxon>
        <taxon>Chordata</taxon>
        <taxon>Craniata</taxon>
        <taxon>Vertebrata</taxon>
        <taxon>Euteleostomi</taxon>
        <taxon>Mammalia</taxon>
        <taxon>Eutheria</taxon>
        <taxon>Euarchontoglires</taxon>
        <taxon>Glires</taxon>
        <taxon>Rodentia</taxon>
        <taxon>Hystricomorpha</taxon>
        <taxon>Bathyergidae</taxon>
        <taxon>Fukomys</taxon>
    </lineage>
</organism>
<sequence>MPLARDISINWEEPHVKLDDIVVPSSVYSPPPAVLALVTPDWFLGTTPGRVLEARVTADRTMQMTQVQREKTTSPRQHALRGPSLSRGLSRRPALPDTALLSFPMGIKPAKMEELTEGITAAEFHPHQCNVFVYSSSKGTTWLHDMRSSALCNRHSKFFEEPADPSKDPFGGTLKRSGCCVSPDETTVEKKGRETRRQLEAPDSLILLVTFTLLLCKNVASLSTCSARDGCWENFRELFYSANMLSEIMQQSSSDLLHEFDTQYSQSPFLSTSATSQCHTASLATASLPSTAAQEQPQQAQVSRLLDPHSNQAGTGFVMWWAQRSSVMFGNNSRNGESKGGRGAAPAEALHLAARLLRSWDDPLFHLVSEAHLLLALHLLLRS</sequence>
<dbReference type="InterPro" id="IPR000009">
    <property type="entry name" value="PP2A_PR55"/>
</dbReference>
<proteinExistence type="inferred from homology"/>
<evidence type="ECO:0000313" key="7">
    <source>
        <dbReference type="EMBL" id="KFO28187.1"/>
    </source>
</evidence>
<dbReference type="InterPro" id="IPR001400">
    <property type="entry name" value="Somatotropin/Prolactin"/>
</dbReference>
<evidence type="ECO:0000256" key="4">
    <source>
        <dbReference type="ARBA" id="ARBA00022574"/>
    </source>
</evidence>
<dbReference type="SUPFAM" id="SSF47266">
    <property type="entry name" value="4-helical cytokines"/>
    <property type="match status" value="1"/>
</dbReference>
<keyword evidence="3" id="KW-0964">Secreted</keyword>
<dbReference type="Pfam" id="PF00103">
    <property type="entry name" value="Hormone_1"/>
    <property type="match status" value="1"/>
</dbReference>
<protein>
    <submittedName>
        <fullName evidence="7">Serine/threonine-protein phosphatase 2A 55 kDa regulatory subunit B delta isoform</fullName>
    </submittedName>
</protein>
<reference evidence="7 8" key="1">
    <citation type="submission" date="2013-11" db="EMBL/GenBank/DDBJ databases">
        <title>The Damaraland mole rat (Fukomys damarensis) genome and evolution of African mole rats.</title>
        <authorList>
            <person name="Gladyshev V.N."/>
            <person name="Fang X."/>
        </authorList>
    </citation>
    <scope>NUCLEOTIDE SEQUENCE [LARGE SCALE GENOMIC DNA]</scope>
    <source>
        <tissue evidence="7">Liver</tissue>
    </source>
</reference>
<accession>A0A091DAX1</accession>
<evidence type="ECO:0000256" key="3">
    <source>
        <dbReference type="ARBA" id="ARBA00022525"/>
    </source>
</evidence>
<keyword evidence="4" id="KW-0853">WD repeat</keyword>
<dbReference type="GO" id="GO:0000159">
    <property type="term" value="C:protein phosphatase type 2A complex"/>
    <property type="evidence" value="ECO:0007669"/>
    <property type="project" value="InterPro"/>
</dbReference>
<keyword evidence="5" id="KW-0677">Repeat</keyword>
<dbReference type="PANTHER" id="PTHR11871">
    <property type="entry name" value="PROTEIN PHOSPHATASE PP2A REGULATORY SUBUNIT B"/>
    <property type="match status" value="1"/>
</dbReference>
<comment type="subcellular location">
    <subcellularLocation>
        <location evidence="1">Secreted</location>
    </subcellularLocation>
</comment>